<evidence type="ECO:0000313" key="2">
    <source>
        <dbReference type="Proteomes" id="UP000327030"/>
    </source>
</evidence>
<gene>
    <name evidence="1" type="ORF">FXF36_14565</name>
</gene>
<dbReference type="AlphaFoldDB" id="A0A5P6VTH9"/>
<sequence length="70" mass="7874">MNIGTTHHGIDMRARDTGHEEALFLAISSLIPLVGCTYECLRVDATFVLEKLNKLAILYLKMLLKQTNID</sequence>
<organism evidence="1 2">
    <name type="scientific">Pseudobutyrivibrio xylanivorans</name>
    <dbReference type="NCBI Taxonomy" id="185007"/>
    <lineage>
        <taxon>Bacteria</taxon>
        <taxon>Bacillati</taxon>
        <taxon>Bacillota</taxon>
        <taxon>Clostridia</taxon>
        <taxon>Lachnospirales</taxon>
        <taxon>Lachnospiraceae</taxon>
        <taxon>Pseudobutyrivibrio</taxon>
    </lineage>
</organism>
<dbReference type="Proteomes" id="UP000327030">
    <property type="component" value="Chromosome 1"/>
</dbReference>
<dbReference type="KEGG" id="pxv:FXF36_14565"/>
<evidence type="ECO:0000313" key="1">
    <source>
        <dbReference type="EMBL" id="QFJ56025.1"/>
    </source>
</evidence>
<dbReference type="RefSeq" id="WP_151625347.1">
    <property type="nucleotide sequence ID" value="NZ_CP043028.1"/>
</dbReference>
<reference evidence="2" key="1">
    <citation type="submission" date="2019-08" db="EMBL/GenBank/DDBJ databases">
        <title>Complete Genome Sequence of the Polysaccharide-Degrading Rumen Bacterium Pseudobutyrivibrio xylanivorans MA3014.</title>
        <authorList>
            <person name="Palevich N."/>
            <person name="Maclean P.H."/>
            <person name="Kelly W.J."/>
            <person name="Leahy S.C."/>
            <person name="Rakonjac J."/>
            <person name="Attwood G.T."/>
        </authorList>
    </citation>
    <scope>NUCLEOTIDE SEQUENCE [LARGE SCALE GENOMIC DNA]</scope>
    <source>
        <strain evidence="2">MA3014</strain>
    </source>
</reference>
<name>A0A5P6VTH9_PSEXY</name>
<proteinExistence type="predicted"/>
<accession>A0A5P6VTH9</accession>
<protein>
    <submittedName>
        <fullName evidence="1">Uncharacterized protein</fullName>
    </submittedName>
</protein>
<dbReference type="EMBL" id="CP043028">
    <property type="protein sequence ID" value="QFJ56025.1"/>
    <property type="molecule type" value="Genomic_DNA"/>
</dbReference>